<organism evidence="8 9">
    <name type="scientific">Helicobacter macacae MIT 99-5501</name>
    <dbReference type="NCBI Taxonomy" id="1357400"/>
    <lineage>
        <taxon>Bacteria</taxon>
        <taxon>Pseudomonadati</taxon>
        <taxon>Campylobacterota</taxon>
        <taxon>Epsilonproteobacteria</taxon>
        <taxon>Campylobacterales</taxon>
        <taxon>Helicobacteraceae</taxon>
        <taxon>Helicobacter</taxon>
    </lineage>
</organism>
<keyword evidence="9" id="KW-1185">Reference proteome</keyword>
<keyword evidence="5 7" id="KW-0472">Membrane</keyword>
<feature type="transmembrane region" description="Helical" evidence="7">
    <location>
        <begin position="201"/>
        <end position="230"/>
    </location>
</feature>
<evidence type="ECO:0000256" key="6">
    <source>
        <dbReference type="SAM" id="MobiDB-lite"/>
    </source>
</evidence>
<reference evidence="8 9" key="1">
    <citation type="journal article" date="2014" name="Genome Announc.">
        <title>Draft genome sequences of six enterohepatic helicobacter species isolated from humans and one from rhesus macaques.</title>
        <authorList>
            <person name="Shen Z."/>
            <person name="Sheh A."/>
            <person name="Young S.K."/>
            <person name="Abouelliel A."/>
            <person name="Ward D.V."/>
            <person name="Earl A.M."/>
            <person name="Fox J.G."/>
        </authorList>
    </citation>
    <scope>NUCLEOTIDE SEQUENCE [LARGE SCALE GENOMIC DNA]</scope>
    <source>
        <strain evidence="8 9">MIT 99-5501</strain>
    </source>
</reference>
<dbReference type="InterPro" id="IPR003841">
    <property type="entry name" value="Na/Pi_transpt"/>
</dbReference>
<keyword evidence="3 7" id="KW-0812">Transmembrane</keyword>
<feature type="transmembrane region" description="Helical" evidence="7">
    <location>
        <begin position="269"/>
        <end position="292"/>
    </location>
</feature>
<dbReference type="GO" id="GO:0005886">
    <property type="term" value="C:plasma membrane"/>
    <property type="evidence" value="ECO:0007669"/>
    <property type="project" value="UniProtKB-SubCell"/>
</dbReference>
<evidence type="ECO:0000256" key="3">
    <source>
        <dbReference type="ARBA" id="ARBA00022692"/>
    </source>
</evidence>
<evidence type="ECO:0008006" key="10">
    <source>
        <dbReference type="Google" id="ProtNLM"/>
    </source>
</evidence>
<feature type="transmembrane region" description="Helical" evidence="7">
    <location>
        <begin position="12"/>
        <end position="28"/>
    </location>
</feature>
<dbReference type="OrthoDB" id="9763003at2"/>
<feature type="transmembrane region" description="Helical" evidence="7">
    <location>
        <begin position="237"/>
        <end position="257"/>
    </location>
</feature>
<comment type="subcellular location">
    <subcellularLocation>
        <location evidence="1">Cell membrane</location>
        <topology evidence="1">Multi-pass membrane protein</topology>
    </subcellularLocation>
</comment>
<comment type="caution">
    <text evidence="8">The sequence shown here is derived from an EMBL/GenBank/DDBJ whole genome shotgun (WGS) entry which is preliminary data.</text>
</comment>
<feature type="transmembrane region" description="Helical" evidence="7">
    <location>
        <begin position="124"/>
        <end position="151"/>
    </location>
</feature>
<feature type="compositionally biased region" description="Basic and acidic residues" evidence="6">
    <location>
        <begin position="605"/>
        <end position="642"/>
    </location>
</feature>
<dbReference type="AlphaFoldDB" id="V8C9B8"/>
<evidence type="ECO:0000256" key="1">
    <source>
        <dbReference type="ARBA" id="ARBA00004651"/>
    </source>
</evidence>
<dbReference type="GO" id="GO:0005436">
    <property type="term" value="F:sodium:phosphate symporter activity"/>
    <property type="evidence" value="ECO:0007669"/>
    <property type="project" value="InterPro"/>
</dbReference>
<feature type="transmembrane region" description="Helical" evidence="7">
    <location>
        <begin position="313"/>
        <end position="340"/>
    </location>
</feature>
<dbReference type="PATRIC" id="fig|1357400.3.peg.1022"/>
<dbReference type="eggNOG" id="COG1283">
    <property type="taxonomic scope" value="Bacteria"/>
</dbReference>
<evidence type="ECO:0000313" key="8">
    <source>
        <dbReference type="EMBL" id="ETD23993.1"/>
    </source>
</evidence>
<dbReference type="RefSeq" id="WP_023927464.1">
    <property type="nucleotide sequence ID" value="NZ_KI669454.1"/>
</dbReference>
<evidence type="ECO:0000256" key="5">
    <source>
        <dbReference type="ARBA" id="ARBA00023136"/>
    </source>
</evidence>
<accession>V8C9B8</accession>
<evidence type="ECO:0000256" key="4">
    <source>
        <dbReference type="ARBA" id="ARBA00022989"/>
    </source>
</evidence>
<evidence type="ECO:0000256" key="2">
    <source>
        <dbReference type="ARBA" id="ARBA00022475"/>
    </source>
</evidence>
<feature type="transmembrane region" description="Helical" evidence="7">
    <location>
        <begin position="34"/>
        <end position="55"/>
    </location>
</feature>
<keyword evidence="2" id="KW-1003">Cell membrane</keyword>
<keyword evidence="4 7" id="KW-1133">Transmembrane helix</keyword>
<gene>
    <name evidence="8" type="ORF">HMPREF2086_00740</name>
</gene>
<evidence type="ECO:0000256" key="7">
    <source>
        <dbReference type="SAM" id="Phobius"/>
    </source>
</evidence>
<dbReference type="NCBIfam" id="NF037997">
    <property type="entry name" value="Na_Pi_symport"/>
    <property type="match status" value="1"/>
</dbReference>
<dbReference type="HOGENOM" id="CLU_025623_1_0_7"/>
<name>V8C9B8_9HELI</name>
<dbReference type="Proteomes" id="UP000018731">
    <property type="component" value="Unassembled WGS sequence"/>
</dbReference>
<dbReference type="EMBL" id="AZJI01000004">
    <property type="protein sequence ID" value="ETD23993.1"/>
    <property type="molecule type" value="Genomic_DNA"/>
</dbReference>
<dbReference type="Pfam" id="PF02690">
    <property type="entry name" value="Na_Pi_cotrans"/>
    <property type="match status" value="1"/>
</dbReference>
<feature type="region of interest" description="Disordered" evidence="6">
    <location>
        <begin position="601"/>
        <end position="657"/>
    </location>
</feature>
<dbReference type="PANTHER" id="PTHR10010:SF46">
    <property type="entry name" value="SODIUM-DEPENDENT PHOSPHATE TRANSPORT PROTEIN 2B"/>
    <property type="match status" value="1"/>
</dbReference>
<dbReference type="GO" id="GO:0044341">
    <property type="term" value="P:sodium-dependent phosphate transport"/>
    <property type="evidence" value="ECO:0007669"/>
    <property type="project" value="InterPro"/>
</dbReference>
<proteinExistence type="predicted"/>
<protein>
    <recommendedName>
        <fullName evidence="10">PhoU domain-containing protein</fullName>
    </recommendedName>
</protein>
<evidence type="ECO:0000313" key="9">
    <source>
        <dbReference type="Proteomes" id="UP000018731"/>
    </source>
</evidence>
<sequence length="657" mass="71914">MLARFQGVIKQYYFAVIVILVIYALAVNEQVGKLCAGVAILLFGMLFLGEGFRAFSGGFLERVLAKYTKNSIKSIMFGTLATTIMQSSSLVSVLAISFVSASLIGLTQGIGVMFGANLGNTAGSWLIVGASSINISALALPLIVGGLLFNFQASKTYKGIGKVLAGLGFFFLGVFYIKAGFESFHGVMDLSQYKLDGYKEVFGFLLLGALITSIIQSSHATLAIIITAFLEQQISYTAALSAVLGTSVGGVVTALVASLSANVNGRRLAIANCMFNFTTVLIVAVFFPYFLDLNNFLGDTFGFAKTLEEGNSCLLRLALFHTLFNVFGVVLLIGFIPAMANFLNKALKSDTKTQTVSTPLFISEILLSYPDTAMGALNNEVKHLYDNAYMIISRAIGFHREDISSSAAFSSLIKKKDLLKADIDIAELYNTQIKTLFNAIMDFSTKLQVFTTNREHIERIVSIQIASRKIAEATKNIGLLEDNMKKYSTGSNAALKKEYDDMRLDLGKLLRMIEHIKKAPKDDRKDAKKLLKEQKKFFKLQDREAFDIVEALINRKAVSAAEGTSLLNDLSFINNVAKELIGAINHIYGLSKNTYIGKKSKKKREALLNKQKESSAKNPKVQKDSKETKSTKKTPSTREGKKSTPTTKKSAEKVVKK</sequence>
<dbReference type="PANTHER" id="PTHR10010">
    <property type="entry name" value="SOLUTE CARRIER FAMILY 34 SODIUM PHOSPHATE , MEMBER 2-RELATED"/>
    <property type="match status" value="1"/>
</dbReference>
<feature type="transmembrane region" description="Helical" evidence="7">
    <location>
        <begin position="163"/>
        <end position="181"/>
    </location>
</feature>
<feature type="transmembrane region" description="Helical" evidence="7">
    <location>
        <begin position="75"/>
        <end position="104"/>
    </location>
</feature>